<keyword evidence="13" id="KW-1185">Reference proteome</keyword>
<feature type="domain" description="Cadherin" evidence="11">
    <location>
        <begin position="217"/>
        <end position="382"/>
    </location>
</feature>
<dbReference type="SMART" id="SM00112">
    <property type="entry name" value="CA"/>
    <property type="match status" value="8"/>
</dbReference>
<feature type="transmembrane region" description="Helical" evidence="10">
    <location>
        <begin position="978"/>
        <end position="1002"/>
    </location>
</feature>
<evidence type="ECO:0000256" key="10">
    <source>
        <dbReference type="SAM" id="Phobius"/>
    </source>
</evidence>
<feature type="domain" description="Cadherin" evidence="11">
    <location>
        <begin position="84"/>
        <end position="216"/>
    </location>
</feature>
<evidence type="ECO:0000256" key="2">
    <source>
        <dbReference type="ARBA" id="ARBA00022692"/>
    </source>
</evidence>
<evidence type="ECO:0000256" key="9">
    <source>
        <dbReference type="SAM" id="MobiDB-lite"/>
    </source>
</evidence>
<name>A0A430Q1Q7_SCHBO</name>
<feature type="region of interest" description="Disordered" evidence="9">
    <location>
        <begin position="1017"/>
        <end position="1037"/>
    </location>
</feature>
<protein>
    <submittedName>
        <fullName evidence="12">Protocadherin Fat 4</fullName>
    </submittedName>
</protein>
<dbReference type="Proteomes" id="UP000290809">
    <property type="component" value="Unassembled WGS sequence"/>
</dbReference>
<keyword evidence="5 10" id="KW-1133">Transmembrane helix</keyword>
<feature type="domain" description="Cadherin" evidence="11">
    <location>
        <begin position="645"/>
        <end position="744"/>
    </location>
</feature>
<dbReference type="InterPro" id="IPR020894">
    <property type="entry name" value="Cadherin_CS"/>
</dbReference>
<dbReference type="InterPro" id="IPR050174">
    <property type="entry name" value="Protocadherin/Cadherin-CA"/>
</dbReference>
<feature type="domain" description="Cadherin" evidence="11">
    <location>
        <begin position="2"/>
        <end position="83"/>
    </location>
</feature>
<organism evidence="12 13">
    <name type="scientific">Schistosoma bovis</name>
    <name type="common">Blood fluke</name>
    <dbReference type="NCBI Taxonomy" id="6184"/>
    <lineage>
        <taxon>Eukaryota</taxon>
        <taxon>Metazoa</taxon>
        <taxon>Spiralia</taxon>
        <taxon>Lophotrochozoa</taxon>
        <taxon>Platyhelminthes</taxon>
        <taxon>Trematoda</taxon>
        <taxon>Digenea</taxon>
        <taxon>Strigeidida</taxon>
        <taxon>Schistosomatoidea</taxon>
        <taxon>Schistosomatidae</taxon>
        <taxon>Schistosoma</taxon>
    </lineage>
</organism>
<dbReference type="EMBL" id="QMKO01003255">
    <property type="protein sequence ID" value="RTG81622.1"/>
    <property type="molecule type" value="Genomic_DNA"/>
</dbReference>
<dbReference type="STRING" id="6184.A0A430Q1Q7"/>
<keyword evidence="7" id="KW-0325">Glycoprotein</keyword>
<evidence type="ECO:0000256" key="1">
    <source>
        <dbReference type="ARBA" id="ARBA00004167"/>
    </source>
</evidence>
<evidence type="ECO:0000256" key="7">
    <source>
        <dbReference type="ARBA" id="ARBA00023180"/>
    </source>
</evidence>
<gene>
    <name evidence="12" type="ORF">DC041_0003815</name>
</gene>
<evidence type="ECO:0000256" key="8">
    <source>
        <dbReference type="PROSITE-ProRule" id="PRU00043"/>
    </source>
</evidence>
<dbReference type="CDD" id="cd11304">
    <property type="entry name" value="Cadherin_repeat"/>
    <property type="match status" value="7"/>
</dbReference>
<evidence type="ECO:0000259" key="11">
    <source>
        <dbReference type="PROSITE" id="PS50268"/>
    </source>
</evidence>
<reference evidence="12 13" key="1">
    <citation type="journal article" date="2019" name="PLoS Pathog.">
        <title>Genome sequence of the bovine parasite Schistosoma bovis Tanzania.</title>
        <authorList>
            <person name="Oey H."/>
            <person name="Zakrzewski M."/>
            <person name="Gobert G."/>
            <person name="Gravermann K."/>
            <person name="Stoye J."/>
            <person name="Jones M."/>
            <person name="Mcmanus D."/>
            <person name="Krause L."/>
        </authorList>
    </citation>
    <scope>NUCLEOTIDE SEQUENCE [LARGE SCALE GENOMIC DNA]</scope>
    <source>
        <strain evidence="12 13">TAN1997</strain>
    </source>
</reference>
<accession>A0A430Q1Q7</accession>
<evidence type="ECO:0000256" key="6">
    <source>
        <dbReference type="ARBA" id="ARBA00023136"/>
    </source>
</evidence>
<dbReference type="GO" id="GO:0005509">
    <property type="term" value="F:calcium ion binding"/>
    <property type="evidence" value="ECO:0007669"/>
    <property type="project" value="UniProtKB-UniRule"/>
</dbReference>
<feature type="compositionally biased region" description="Polar residues" evidence="9">
    <location>
        <begin position="820"/>
        <end position="837"/>
    </location>
</feature>
<keyword evidence="2 10" id="KW-0812">Transmembrane</keyword>
<dbReference type="SUPFAM" id="SSF49313">
    <property type="entry name" value="Cadherin-like"/>
    <property type="match status" value="9"/>
</dbReference>
<feature type="region of interest" description="Disordered" evidence="9">
    <location>
        <begin position="1371"/>
        <end position="1392"/>
    </location>
</feature>
<comment type="caution">
    <text evidence="12">The sequence shown here is derived from an EMBL/GenBank/DDBJ whole genome shotgun (WGS) entry which is preliminary data.</text>
</comment>
<keyword evidence="6 10" id="KW-0472">Membrane</keyword>
<evidence type="ECO:0000256" key="3">
    <source>
        <dbReference type="ARBA" id="ARBA00022737"/>
    </source>
</evidence>
<dbReference type="Gene3D" id="2.60.40.60">
    <property type="entry name" value="Cadherins"/>
    <property type="match status" value="9"/>
</dbReference>
<dbReference type="PROSITE" id="PS50268">
    <property type="entry name" value="CADHERIN_2"/>
    <property type="match status" value="6"/>
</dbReference>
<dbReference type="InterPro" id="IPR015919">
    <property type="entry name" value="Cadherin-like_sf"/>
</dbReference>
<feature type="region of interest" description="Disordered" evidence="9">
    <location>
        <begin position="813"/>
        <end position="840"/>
    </location>
</feature>
<comment type="subcellular location">
    <subcellularLocation>
        <location evidence="1">Membrane</location>
        <topology evidence="1">Single-pass membrane protein</topology>
    </subcellularLocation>
</comment>
<dbReference type="FunFam" id="2.60.40.60:FF:000092">
    <property type="entry name" value="Protocadherin 8"/>
    <property type="match status" value="1"/>
</dbReference>
<dbReference type="PANTHER" id="PTHR24028:SF328">
    <property type="entry name" value="CADHERIN-3"/>
    <property type="match status" value="1"/>
</dbReference>
<keyword evidence="3" id="KW-0677">Repeat</keyword>
<feature type="compositionally biased region" description="Polar residues" evidence="9">
    <location>
        <begin position="1174"/>
        <end position="1191"/>
    </location>
</feature>
<dbReference type="PANTHER" id="PTHR24028">
    <property type="entry name" value="CADHERIN-87A"/>
    <property type="match status" value="1"/>
</dbReference>
<keyword evidence="4 8" id="KW-0106">Calcium</keyword>
<dbReference type="PRINTS" id="PR00205">
    <property type="entry name" value="CADHERIN"/>
</dbReference>
<dbReference type="Pfam" id="PF00028">
    <property type="entry name" value="Cadherin"/>
    <property type="match status" value="3"/>
</dbReference>
<feature type="transmembrane region" description="Helical" evidence="10">
    <location>
        <begin position="1332"/>
        <end position="1354"/>
    </location>
</feature>
<dbReference type="PROSITE" id="PS00232">
    <property type="entry name" value="CADHERIN_1"/>
    <property type="match status" value="3"/>
</dbReference>
<feature type="region of interest" description="Disordered" evidence="9">
    <location>
        <begin position="1167"/>
        <end position="1194"/>
    </location>
</feature>
<feature type="domain" description="Cadherin" evidence="11">
    <location>
        <begin position="383"/>
        <end position="515"/>
    </location>
</feature>
<dbReference type="FunFam" id="2.60.40.60:FF:000020">
    <property type="entry name" value="Dachsous cadherin-related 1b"/>
    <property type="match status" value="1"/>
</dbReference>
<evidence type="ECO:0000313" key="12">
    <source>
        <dbReference type="EMBL" id="RTG81622.1"/>
    </source>
</evidence>
<feature type="domain" description="Cadherin" evidence="11">
    <location>
        <begin position="516"/>
        <end position="617"/>
    </location>
</feature>
<proteinExistence type="predicted"/>
<evidence type="ECO:0000256" key="5">
    <source>
        <dbReference type="ARBA" id="ARBA00022989"/>
    </source>
</evidence>
<dbReference type="GO" id="GO:0007156">
    <property type="term" value="P:homophilic cell adhesion via plasma membrane adhesion molecules"/>
    <property type="evidence" value="ECO:0007669"/>
    <property type="project" value="InterPro"/>
</dbReference>
<sequence>MLVAHDPDSTSKLTYTMASSLEYQVMSSTFHIEADGHVRLHSSLDYELRHIYSIPVEVTDGEFSARTTLNVQVLDVNDEPPAFELNPKQLIADENSPPGKLIGRVRIRDPDSPSVNGLVECSEPPGLIRRQALHFLPDPTVNPSAEVYDLTTRIMLDREDPENPIPGHLIIYLICSDGALSSGGMISHNSDSKIRLTSTMTATLSIRDVNDHKPIFENSIYHMSIQENNPIGEKVVQVGTLYYIIYDGSFYEIRAHDSDEGENARITYSLLDRANFKVDSLTGWITPNVIFDREIRDSYQLVAHDPDSTSKLTYTMASSLEYQVMSSTFHIEADGHVRLHSSLDYELRHIYSIPVEVTDGEFSARTTLNVQVLDVNDEPPAFELNPKQLIADENSPPGKLIGRVRIRDPDSPSVNGLVECSEPPGLIRRQALHFLPDPTVNPSAEVYDLTTRIMLDREDPENPIPGHLIIYLICSDGALSSGGMISHNSDSKIRLTSTMTATLSIRDVNDHKPIFENSIYHMSIQENNPIGEKVVQIRAHDSDEGENARITYSLLDRANFKVDSLTGWITPNVIFDREIRDSYQVTAIALDNGKPRLSSSVLINITVLDVNDHSPVLASYEADESLLKTNDLPIGRFGLKNLFIVRENMPVNTYMGNILASDKDEGLNAELRFTLIPDPVYRLHERFRLLPNGSLYTNVELDREEKDHYRLTVVVSDQSPDEPLTTTGTIGIIVLDLNDNQPQFLSPHGLLIPSTLNIIPFVNNSPTPKSDSDFKRISYNNTQLSGFKRHMNKGIVLYDQPFEDNNYKVVKGNQKRSDQEYQSESSPPTDTNTQSTAPEPVVRLSVYEKPDQVISKLYAEDPDAGDNGAVFYLLEEFYDLSVDKIRPNPLIRVQPETGELILIRHMAPIDLGYHFFKVTASDRGHPQMKIDQKILPLLVEDKPASGGLGQSSLSSSYYVSNITGLGLDEWGPSGGKNILIITALSIISGILAAILISAVFCVTKPCSRNRHGNRCANGRHDRLRNRPPTYPGGRDSNNGIIVDENGSFINGTMDQRGFPVSNGSHHTTFHRPPGPLNGDVCMDNWLHHVRDSQANYGNMSFPFHSPSNDSENDISNDQHILINPRSLHFSLRLDNTQLSGFKRHMNKGIVLYDQPFEDNNYKVVKGNQKRSDQEYQSESSPPTDTNTQSTAPEPVVRLSVYEKPDQVISKLYAEDPDAGDNGAVFYLLEEFYDLSVDKIRPNPLIRVQPETGELILIRHMAPIDLGYHFFKVTASDRGHPQMKIDQKILPLLVEDKPASGGLGQSSLSSSYYVSNITGLGLDEWGPSGGKNILIITALSIISGILAAILISAVFCVTKPCSRNRHGNRCANGRHDRLRNRPPTYPGGRDSNNGIIVDENGSFINGTMDQRGFPVSNGSHHTTFHRPPGPLNGDVCMDNWLHHVRDSQANYGNMSFPFHSPSNDSENDISNDQHILINPRYNNQTENHMNYTQNETPQFTYENLRNSQLHDIHISPDLASANLSLSSRNNDQAVAVRVLNQQMSTDGFDEIQDQIFLPRSNRLSGITIGYSNDSMTSTSNSALPAFNIKLDPVNAFCVTRPIPVVSKIICNFNEDQMDSQITKNSEALREANPMNSTHFKMNLPDNPLDDRLIRHQGKRLVTTVPKLGTLYNCMTVSHRSNLGVEQIISFEEHASDSGRGGSEEELTVQNCDPHKAETIISNMNPEEGVSIWNESTIQNDASLNSNLTDKSDVSLSNPWFETTASPMGSDYQRKDPFCMSTS</sequence>
<evidence type="ECO:0000313" key="13">
    <source>
        <dbReference type="Proteomes" id="UP000290809"/>
    </source>
</evidence>
<evidence type="ECO:0000256" key="4">
    <source>
        <dbReference type="ARBA" id="ARBA00022837"/>
    </source>
</evidence>
<dbReference type="GO" id="GO:0005886">
    <property type="term" value="C:plasma membrane"/>
    <property type="evidence" value="ECO:0007669"/>
    <property type="project" value="InterPro"/>
</dbReference>
<dbReference type="InterPro" id="IPR002126">
    <property type="entry name" value="Cadherin-like_dom"/>
</dbReference>